<dbReference type="AlphaFoldDB" id="A5GEH8"/>
<dbReference type="HOGENOM" id="CLU_167482_0_0_7"/>
<organism evidence="4 5">
    <name type="scientific">Geotalea uraniireducens (strain Rf4)</name>
    <name type="common">Geobacter uraniireducens</name>
    <dbReference type="NCBI Taxonomy" id="351605"/>
    <lineage>
        <taxon>Bacteria</taxon>
        <taxon>Pseudomonadati</taxon>
        <taxon>Thermodesulfobacteriota</taxon>
        <taxon>Desulfuromonadia</taxon>
        <taxon>Geobacterales</taxon>
        <taxon>Geobacteraceae</taxon>
        <taxon>Geotalea</taxon>
    </lineage>
</organism>
<reference evidence="4 5" key="1">
    <citation type="submission" date="2007-05" db="EMBL/GenBank/DDBJ databases">
        <title>Complete sequence of Geobacter uraniireducens Rf4.</title>
        <authorList>
            <consortium name="US DOE Joint Genome Institute"/>
            <person name="Copeland A."/>
            <person name="Lucas S."/>
            <person name="Lapidus A."/>
            <person name="Barry K."/>
            <person name="Detter J.C."/>
            <person name="Glavina del Rio T."/>
            <person name="Hammon N."/>
            <person name="Israni S."/>
            <person name="Dalin E."/>
            <person name="Tice H."/>
            <person name="Pitluck S."/>
            <person name="Chertkov O."/>
            <person name="Brettin T."/>
            <person name="Bruce D."/>
            <person name="Han C."/>
            <person name="Schmutz J."/>
            <person name="Larimer F."/>
            <person name="Land M."/>
            <person name="Hauser L."/>
            <person name="Kyrpides N."/>
            <person name="Mikhailova N."/>
            <person name="Shelobolina E."/>
            <person name="Aklujkar M."/>
            <person name="Lovley D."/>
            <person name="Richardson P."/>
        </authorList>
    </citation>
    <scope>NUCLEOTIDE SEQUENCE [LARGE SCALE GENOMIC DNA]</scope>
    <source>
        <strain evidence="4 5">Rf4</strain>
    </source>
</reference>
<dbReference type="EMBL" id="CP000698">
    <property type="protein sequence ID" value="ABQ25833.1"/>
    <property type="molecule type" value="Genomic_DNA"/>
</dbReference>
<dbReference type="Pfam" id="PF13511">
    <property type="entry name" value="DUF4124"/>
    <property type="match status" value="1"/>
</dbReference>
<dbReference type="Proteomes" id="UP000006695">
    <property type="component" value="Chromosome"/>
</dbReference>
<evidence type="ECO:0000259" key="3">
    <source>
        <dbReference type="Pfam" id="PF13511"/>
    </source>
</evidence>
<gene>
    <name evidence="4" type="ordered locus">Gura_1638</name>
</gene>
<evidence type="ECO:0000313" key="5">
    <source>
        <dbReference type="Proteomes" id="UP000006695"/>
    </source>
</evidence>
<name>A5GEH8_GEOUR</name>
<protein>
    <recommendedName>
        <fullName evidence="3">DUF4124 domain-containing protein</fullName>
    </recommendedName>
</protein>
<evidence type="ECO:0000256" key="1">
    <source>
        <dbReference type="SAM" id="MobiDB-lite"/>
    </source>
</evidence>
<keyword evidence="2" id="KW-0732">Signal</keyword>
<feature type="domain" description="DUF4124" evidence="3">
    <location>
        <begin position="12"/>
        <end position="69"/>
    </location>
</feature>
<feature type="signal peptide" evidence="2">
    <location>
        <begin position="1"/>
        <end position="22"/>
    </location>
</feature>
<accession>A5GEH8</accession>
<proteinExistence type="predicted"/>
<dbReference type="InterPro" id="IPR025392">
    <property type="entry name" value="DUF4124"/>
</dbReference>
<dbReference type="OrthoDB" id="5398730at2"/>
<feature type="region of interest" description="Disordered" evidence="1">
    <location>
        <begin position="57"/>
        <end position="129"/>
    </location>
</feature>
<keyword evidence="5" id="KW-1185">Reference proteome</keyword>
<evidence type="ECO:0000256" key="2">
    <source>
        <dbReference type="SAM" id="SignalP"/>
    </source>
</evidence>
<feature type="chain" id="PRO_5002683450" description="DUF4124 domain-containing protein" evidence="2">
    <location>
        <begin position="23"/>
        <end position="129"/>
    </location>
</feature>
<feature type="compositionally biased region" description="Polar residues" evidence="1">
    <location>
        <begin position="63"/>
        <end position="73"/>
    </location>
</feature>
<evidence type="ECO:0000313" key="4">
    <source>
        <dbReference type="EMBL" id="ABQ25833.1"/>
    </source>
</evidence>
<sequence>MLGGIMKKLMVMLLFVASSAYGEFYTWTDSRGVAHYTNSTYEIPARYRAKAKVVNLGIDQKSDPSSAQPNGQVQPAKPEGQPAIPGAGGNIIQQNAPTPPVTVAPAVPRQQRIERKQRVRRNVSREMED</sequence>
<dbReference type="KEGG" id="gur:Gura_1638"/>